<feature type="transmembrane region" description="Helical" evidence="2">
    <location>
        <begin position="7"/>
        <end position="28"/>
    </location>
</feature>
<dbReference type="EMBL" id="QSTD01000012">
    <property type="protein sequence ID" value="RGM27581.1"/>
    <property type="molecule type" value="Genomic_DNA"/>
</dbReference>
<evidence type="ECO:0000256" key="1">
    <source>
        <dbReference type="SAM" id="MobiDB-lite"/>
    </source>
</evidence>
<keyword evidence="2" id="KW-1133">Transmembrane helix</keyword>
<organism evidence="3 4">
    <name type="scientific">Staphylococcus warneri</name>
    <dbReference type="NCBI Taxonomy" id="1292"/>
    <lineage>
        <taxon>Bacteria</taxon>
        <taxon>Bacillati</taxon>
        <taxon>Bacillota</taxon>
        <taxon>Bacilli</taxon>
        <taxon>Bacillales</taxon>
        <taxon>Staphylococcaceae</taxon>
        <taxon>Staphylococcus</taxon>
    </lineage>
</organism>
<reference evidence="3 4" key="1">
    <citation type="submission" date="2018-08" db="EMBL/GenBank/DDBJ databases">
        <title>A genome reference for cultivated species of the human gut microbiota.</title>
        <authorList>
            <person name="Zou Y."/>
            <person name="Xue W."/>
            <person name="Luo G."/>
        </authorList>
    </citation>
    <scope>NUCLEOTIDE SEQUENCE [LARGE SCALE GENOMIC DNA]</scope>
    <source>
        <strain evidence="3 4">OM08-17AT</strain>
    </source>
</reference>
<evidence type="ECO:0000313" key="3">
    <source>
        <dbReference type="EMBL" id="RGM27581.1"/>
    </source>
</evidence>
<gene>
    <name evidence="3" type="ORF">DXC19_12405</name>
</gene>
<keyword evidence="2" id="KW-0812">Transmembrane</keyword>
<comment type="caution">
    <text evidence="3">The sequence shown here is derived from an EMBL/GenBank/DDBJ whole genome shotgun (WGS) entry which is preliminary data.</text>
</comment>
<proteinExistence type="predicted"/>
<name>A0A8B2ZCU0_STAWA</name>
<keyword evidence="2" id="KW-0472">Membrane</keyword>
<dbReference type="AlphaFoldDB" id="A0A8B2ZCU0"/>
<evidence type="ECO:0000313" key="4">
    <source>
        <dbReference type="Proteomes" id="UP000261016"/>
    </source>
</evidence>
<evidence type="ECO:0000256" key="2">
    <source>
        <dbReference type="SAM" id="Phobius"/>
    </source>
</evidence>
<sequence length="92" mass="10166">MNKDKKFKVGTIISQGLVAGLMLVGLGIQHKEIEDLRDENFAVHKILNNDLEEVIKAQDKNNQSLKDNKDVENSLEKTFETVDPGGGDNASD</sequence>
<feature type="region of interest" description="Disordered" evidence="1">
    <location>
        <begin position="60"/>
        <end position="92"/>
    </location>
</feature>
<dbReference type="RefSeq" id="WP_117726024.1">
    <property type="nucleotide sequence ID" value="NZ_CABMFV010000012.1"/>
</dbReference>
<accession>A0A8B2ZCU0</accession>
<dbReference type="Proteomes" id="UP000261016">
    <property type="component" value="Unassembled WGS sequence"/>
</dbReference>
<feature type="compositionally biased region" description="Basic and acidic residues" evidence="1">
    <location>
        <begin position="66"/>
        <end position="80"/>
    </location>
</feature>
<protein>
    <submittedName>
        <fullName evidence="3">Uncharacterized protein</fullName>
    </submittedName>
</protein>